<reference evidence="2" key="1">
    <citation type="submission" date="2023-02" db="EMBL/GenBank/DDBJ databases">
        <title>Kitasatospora phosalacinea NBRC 14627.</title>
        <authorList>
            <person name="Ichikawa N."/>
            <person name="Sato H."/>
            <person name="Tonouchi N."/>
        </authorList>
    </citation>
    <scope>NUCLEOTIDE SEQUENCE</scope>
    <source>
        <strain evidence="2">NBRC 14627</strain>
    </source>
</reference>
<dbReference type="Proteomes" id="UP001165041">
    <property type="component" value="Unassembled WGS sequence"/>
</dbReference>
<dbReference type="EMBL" id="BSSA01000026">
    <property type="protein sequence ID" value="GLW73590.1"/>
    <property type="molecule type" value="Genomic_DNA"/>
</dbReference>
<comment type="caution">
    <text evidence="2">The sequence shown here is derived from an EMBL/GenBank/DDBJ whole genome shotgun (WGS) entry which is preliminary data.</text>
</comment>
<sequence>MVAPLQDGTGQGGRWDGPGPPDAAEHGGARRPGPVGPGASEVRGAGAVGSSHAASLTAAV</sequence>
<feature type="region of interest" description="Disordered" evidence="1">
    <location>
        <begin position="1"/>
        <end position="60"/>
    </location>
</feature>
<protein>
    <submittedName>
        <fullName evidence="2">Uncharacterized protein</fullName>
    </submittedName>
</protein>
<feature type="compositionally biased region" description="Low complexity" evidence="1">
    <location>
        <begin position="31"/>
        <end position="60"/>
    </location>
</feature>
<evidence type="ECO:0000313" key="3">
    <source>
        <dbReference type="Proteomes" id="UP001165041"/>
    </source>
</evidence>
<name>A0A9W6QAT7_9ACTN</name>
<dbReference type="AlphaFoldDB" id="A0A9W6QAT7"/>
<proteinExistence type="predicted"/>
<evidence type="ECO:0000256" key="1">
    <source>
        <dbReference type="SAM" id="MobiDB-lite"/>
    </source>
</evidence>
<gene>
    <name evidence="2" type="ORF">Kpho02_58890</name>
</gene>
<organism evidence="2 3">
    <name type="scientific">Kitasatospora phosalacinea</name>
    <dbReference type="NCBI Taxonomy" id="2065"/>
    <lineage>
        <taxon>Bacteria</taxon>
        <taxon>Bacillati</taxon>
        <taxon>Actinomycetota</taxon>
        <taxon>Actinomycetes</taxon>
        <taxon>Kitasatosporales</taxon>
        <taxon>Streptomycetaceae</taxon>
        <taxon>Kitasatospora</taxon>
    </lineage>
</organism>
<accession>A0A9W6QAT7</accession>
<evidence type="ECO:0000313" key="2">
    <source>
        <dbReference type="EMBL" id="GLW73590.1"/>
    </source>
</evidence>